<name>A0A4Q5LML2_9SPHI</name>
<evidence type="ECO:0000259" key="1">
    <source>
        <dbReference type="SMART" id="SM00860"/>
    </source>
</evidence>
<dbReference type="Proteomes" id="UP000293331">
    <property type="component" value="Unassembled WGS sequence"/>
</dbReference>
<accession>A0A4Q5LML2</accession>
<feature type="domain" description="Knr4/Smi1-like" evidence="1">
    <location>
        <begin position="32"/>
        <end position="134"/>
    </location>
</feature>
<dbReference type="OrthoDB" id="790388at2"/>
<reference evidence="2 3" key="1">
    <citation type="submission" date="2019-02" db="EMBL/GenBank/DDBJ databases">
        <title>Bacterial novel species Mucilaginibacter sp. 17JY9-4 isolated from soil.</title>
        <authorList>
            <person name="Jung H.-Y."/>
        </authorList>
    </citation>
    <scope>NUCLEOTIDE SEQUENCE [LARGE SCALE GENOMIC DNA]</scope>
    <source>
        <strain evidence="2 3">17JY9-4</strain>
    </source>
</reference>
<comment type="caution">
    <text evidence="2">The sequence shown here is derived from an EMBL/GenBank/DDBJ whole genome shotgun (WGS) entry which is preliminary data.</text>
</comment>
<evidence type="ECO:0000313" key="3">
    <source>
        <dbReference type="Proteomes" id="UP000293331"/>
    </source>
</evidence>
<dbReference type="SMART" id="SM00860">
    <property type="entry name" value="SMI1_KNR4"/>
    <property type="match status" value="1"/>
</dbReference>
<dbReference type="InterPro" id="IPR018958">
    <property type="entry name" value="Knr4/Smi1-like_dom"/>
</dbReference>
<dbReference type="Gene3D" id="3.40.1580.10">
    <property type="entry name" value="SMI1/KNR4-like"/>
    <property type="match status" value="1"/>
</dbReference>
<organism evidence="2 3">
    <name type="scientific">Mucilaginibacter terrigena</name>
    <dbReference type="NCBI Taxonomy" id="2492395"/>
    <lineage>
        <taxon>Bacteria</taxon>
        <taxon>Pseudomonadati</taxon>
        <taxon>Bacteroidota</taxon>
        <taxon>Sphingobacteriia</taxon>
        <taxon>Sphingobacteriales</taxon>
        <taxon>Sphingobacteriaceae</taxon>
        <taxon>Mucilaginibacter</taxon>
    </lineage>
</organism>
<keyword evidence="3" id="KW-1185">Reference proteome</keyword>
<dbReference type="InterPro" id="IPR037883">
    <property type="entry name" value="Knr4/Smi1-like_sf"/>
</dbReference>
<dbReference type="EMBL" id="SEWG01000005">
    <property type="protein sequence ID" value="RYU89216.1"/>
    <property type="molecule type" value="Genomic_DNA"/>
</dbReference>
<dbReference type="Pfam" id="PF09346">
    <property type="entry name" value="SMI1_KNR4"/>
    <property type="match status" value="1"/>
</dbReference>
<evidence type="ECO:0000313" key="2">
    <source>
        <dbReference type="EMBL" id="RYU89216.1"/>
    </source>
</evidence>
<proteinExistence type="predicted"/>
<dbReference type="RefSeq" id="WP_129877075.1">
    <property type="nucleotide sequence ID" value="NZ_SEWG01000005.1"/>
</dbReference>
<protein>
    <submittedName>
        <fullName evidence="2">SMI1/KNR4 family protein</fullName>
    </submittedName>
</protein>
<dbReference type="SUPFAM" id="SSF160631">
    <property type="entry name" value="SMI1/KNR4-like"/>
    <property type="match status" value="1"/>
</dbReference>
<gene>
    <name evidence="2" type="ORF">EWM62_12825</name>
</gene>
<sequence>MYNTEIINTAIEIFFDTVKRFNKKLYNNLDSGLSEIEIKNFESTVNFKFPPEVFSLYRLKNGFKIESKLNLHQSLLFDNGLFLSVEQATSEYNALYKNIPELKFKLPLFDSGGGDFLLLDCDPNSPNYRKILIWSPPLEIVEPEVIYRSLADLCLTNTRCLTTDVYRYDDNGDLQFDFQKLKAAAILANGRLEYWNKRFDV</sequence>
<dbReference type="AlphaFoldDB" id="A0A4Q5LML2"/>